<reference evidence="3" key="1">
    <citation type="submission" date="2025-08" db="UniProtKB">
        <authorList>
            <consortium name="RefSeq"/>
        </authorList>
    </citation>
    <scope>IDENTIFICATION</scope>
    <source>
        <tissue evidence="3">Gonads</tissue>
    </source>
</reference>
<keyword evidence="2" id="KW-1185">Reference proteome</keyword>
<dbReference type="AlphaFoldDB" id="A0A1S3HKE0"/>
<dbReference type="RefSeq" id="XP_013385931.1">
    <property type="nucleotide sequence ID" value="XM_013530477.1"/>
</dbReference>
<accession>A0A1S3HKE0</accession>
<proteinExistence type="predicted"/>
<dbReference type="InParanoid" id="A0A1S3HKE0"/>
<evidence type="ECO:0000256" key="1">
    <source>
        <dbReference type="SAM" id="Coils"/>
    </source>
</evidence>
<dbReference type="KEGG" id="lak:106155582"/>
<sequence length="305" mass="33791">MLRILRGSFGPGCQACLKNHMKACADAQKTLAHKRALLTYTGLAGKNSALHFTQNHQPSGYRQTTSSLGYTRSVLLKSTLLSVGGVRHVNTKQQYKIPKVLKIGQSTVAMGRGLITLVLGTATTLIIVKTYVLWKDKVPDMGWVKPTMEKWKSNTVKSLRTASEITSRTLATMSNDAASLMVTVKNNLPGLSSLRDALENMSDKGEIGKKQHLTTSGKDLTLDTPGSISVFNAMATPTDYDKAAEKPKTEKQRLEAAQEEMMQVQLRYQKEVERLEKENRELKKQLLLLKSQKTGKKRTMKVGRA</sequence>
<keyword evidence="1" id="KW-0175">Coiled coil</keyword>
<dbReference type="OrthoDB" id="415706at2759"/>
<protein>
    <submittedName>
        <fullName evidence="3">Dynamin-like 120 kDa protein, mitochondrial</fullName>
    </submittedName>
</protein>
<dbReference type="Proteomes" id="UP000085678">
    <property type="component" value="Unplaced"/>
</dbReference>
<organism evidence="2 3">
    <name type="scientific">Lingula anatina</name>
    <name type="common">Brachiopod</name>
    <name type="synonym">Lingula unguis</name>
    <dbReference type="NCBI Taxonomy" id="7574"/>
    <lineage>
        <taxon>Eukaryota</taxon>
        <taxon>Metazoa</taxon>
        <taxon>Spiralia</taxon>
        <taxon>Lophotrochozoa</taxon>
        <taxon>Brachiopoda</taxon>
        <taxon>Linguliformea</taxon>
        <taxon>Lingulata</taxon>
        <taxon>Lingulida</taxon>
        <taxon>Linguloidea</taxon>
        <taxon>Lingulidae</taxon>
        <taxon>Lingula</taxon>
    </lineage>
</organism>
<dbReference type="STRING" id="7574.A0A1S3HKE0"/>
<dbReference type="GeneID" id="106155582"/>
<evidence type="ECO:0000313" key="3">
    <source>
        <dbReference type="RefSeq" id="XP_013385931.1"/>
    </source>
</evidence>
<evidence type="ECO:0000313" key="2">
    <source>
        <dbReference type="Proteomes" id="UP000085678"/>
    </source>
</evidence>
<feature type="coiled-coil region" evidence="1">
    <location>
        <begin position="254"/>
        <end position="292"/>
    </location>
</feature>
<gene>
    <name evidence="3" type="primary">LOC106155582</name>
</gene>
<name>A0A1S3HKE0_LINAN</name>